<name>A0ACB9QCQ5_BAUVA</name>
<keyword evidence="2" id="KW-1185">Reference proteome</keyword>
<dbReference type="EMBL" id="CM039426">
    <property type="protein sequence ID" value="KAI4356555.1"/>
    <property type="molecule type" value="Genomic_DNA"/>
</dbReference>
<evidence type="ECO:0000313" key="2">
    <source>
        <dbReference type="Proteomes" id="UP000828941"/>
    </source>
</evidence>
<evidence type="ECO:0000313" key="1">
    <source>
        <dbReference type="EMBL" id="KAI4356555.1"/>
    </source>
</evidence>
<dbReference type="Proteomes" id="UP000828941">
    <property type="component" value="Chromosome 1"/>
</dbReference>
<accession>A0ACB9QCQ5</accession>
<protein>
    <submittedName>
        <fullName evidence="1">Uncharacterized protein</fullName>
    </submittedName>
</protein>
<gene>
    <name evidence="1" type="ORF">L6164_000572</name>
</gene>
<comment type="caution">
    <text evidence="1">The sequence shown here is derived from an EMBL/GenBank/DDBJ whole genome shotgun (WGS) entry which is preliminary data.</text>
</comment>
<sequence>MVLKMKSVVLGLVWVFALLAASPLASAAVVEHTFNVGNFTAERLCNPLVITAVNGSLPGPTINVREGDTLVVHVLNNSPYNMTIHWHGIFQFLTAWADGPEFVTQCGIPSGSSYTYRFNITEQEGTLWWHAHSADLRATVYGALIIRPRLGKSYPFRKPYQELPPILFGEWWNRNVVDIENEIDESGGPFPEPDAYTINGLPGDLYNCSQNQTFQLRVRQGNTYLMRIINSALNNQLFFKIANHNFTVVAIDATYTNHYTTDVIVTAPGHTVDVLFTANQPVGSYYMAASPYHTINQPFNNIPTRGILVYEHSKSASPVNVTVPVNNDTDTAHKFYTNITGLAGGPHWVPVPLDVDESMFITFGLGLSSCLNCTFAIPGMRLSASMNNESFVLPRGRGLSMLEAFYQNATGVYTKDFPDNPPFEFDYTNPNVSNGVQTLSFAPKSTKVKTLKFNSTVQVVLQNTAILGVENHPMHIHGFNFHVLAQGFGNYNAARDEPTFNLVNPQIRNTIAVPVGGWSVIRFIANNPGIWLAHCHFDAHVPWGLSMAFEVENGPTPGTKLPPPPADLPKC</sequence>
<organism evidence="1 2">
    <name type="scientific">Bauhinia variegata</name>
    <name type="common">Purple orchid tree</name>
    <name type="synonym">Phanera variegata</name>
    <dbReference type="NCBI Taxonomy" id="167791"/>
    <lineage>
        <taxon>Eukaryota</taxon>
        <taxon>Viridiplantae</taxon>
        <taxon>Streptophyta</taxon>
        <taxon>Embryophyta</taxon>
        <taxon>Tracheophyta</taxon>
        <taxon>Spermatophyta</taxon>
        <taxon>Magnoliopsida</taxon>
        <taxon>eudicotyledons</taxon>
        <taxon>Gunneridae</taxon>
        <taxon>Pentapetalae</taxon>
        <taxon>rosids</taxon>
        <taxon>fabids</taxon>
        <taxon>Fabales</taxon>
        <taxon>Fabaceae</taxon>
        <taxon>Cercidoideae</taxon>
        <taxon>Cercideae</taxon>
        <taxon>Bauhiniinae</taxon>
        <taxon>Bauhinia</taxon>
    </lineage>
</organism>
<reference evidence="1 2" key="1">
    <citation type="journal article" date="2022" name="DNA Res.">
        <title>Chromosomal-level genome assembly of the orchid tree Bauhinia variegata (Leguminosae; Cercidoideae) supports the allotetraploid origin hypothesis of Bauhinia.</title>
        <authorList>
            <person name="Zhong Y."/>
            <person name="Chen Y."/>
            <person name="Zheng D."/>
            <person name="Pang J."/>
            <person name="Liu Y."/>
            <person name="Luo S."/>
            <person name="Meng S."/>
            <person name="Qian L."/>
            <person name="Wei D."/>
            <person name="Dai S."/>
            <person name="Zhou R."/>
        </authorList>
    </citation>
    <scope>NUCLEOTIDE SEQUENCE [LARGE SCALE GENOMIC DNA]</scope>
    <source>
        <strain evidence="1">BV-YZ2020</strain>
    </source>
</reference>
<proteinExistence type="predicted"/>